<name>A0A1Y2EST6_PROLT</name>
<evidence type="ECO:0000313" key="2">
    <source>
        <dbReference type="EMBL" id="ORY74623.1"/>
    </source>
</evidence>
<gene>
    <name evidence="2" type="ORF">BCR37DRAFT_203027</name>
</gene>
<feature type="signal peptide" evidence="1">
    <location>
        <begin position="1"/>
        <end position="26"/>
    </location>
</feature>
<dbReference type="GeneID" id="63782964"/>
<evidence type="ECO:0000256" key="1">
    <source>
        <dbReference type="SAM" id="SignalP"/>
    </source>
</evidence>
<dbReference type="RefSeq" id="XP_040722097.1">
    <property type="nucleotide sequence ID" value="XM_040866365.1"/>
</dbReference>
<evidence type="ECO:0000313" key="3">
    <source>
        <dbReference type="Proteomes" id="UP000193685"/>
    </source>
</evidence>
<dbReference type="EMBL" id="MCFI01000029">
    <property type="protein sequence ID" value="ORY74623.1"/>
    <property type="molecule type" value="Genomic_DNA"/>
</dbReference>
<dbReference type="Proteomes" id="UP000193685">
    <property type="component" value="Unassembled WGS sequence"/>
</dbReference>
<dbReference type="AlphaFoldDB" id="A0A1Y2EST6"/>
<reference evidence="2 3" key="1">
    <citation type="submission" date="2016-07" db="EMBL/GenBank/DDBJ databases">
        <title>Pervasive Adenine N6-methylation of Active Genes in Fungi.</title>
        <authorList>
            <consortium name="DOE Joint Genome Institute"/>
            <person name="Mondo S.J."/>
            <person name="Dannebaum R.O."/>
            <person name="Kuo R.C."/>
            <person name="Labutti K."/>
            <person name="Haridas S."/>
            <person name="Kuo A."/>
            <person name="Salamov A."/>
            <person name="Ahrendt S.R."/>
            <person name="Lipzen A."/>
            <person name="Sullivan W."/>
            <person name="Andreopoulos W.B."/>
            <person name="Clum A."/>
            <person name="Lindquist E."/>
            <person name="Daum C."/>
            <person name="Ramamoorthy G.K."/>
            <person name="Gryganskyi A."/>
            <person name="Culley D."/>
            <person name="Magnuson J.K."/>
            <person name="James T.Y."/>
            <person name="O'Malley M.A."/>
            <person name="Stajich J.E."/>
            <person name="Spatafora J.W."/>
            <person name="Visel A."/>
            <person name="Grigoriev I.V."/>
        </authorList>
    </citation>
    <scope>NUCLEOTIDE SEQUENCE [LARGE SCALE GENOMIC DNA]</scope>
    <source>
        <strain evidence="2 3">12-1054</strain>
    </source>
</reference>
<sequence>MLQGSLSTYFLTALTILLSCCSFSVASSANQAQCKALVTFKHEMVVKYPGRYPDPTQNDFRDEFRNAGLCQVTCKHFSKEVFSTHFTTDCTIKGKIHAAVSIQPFGVEINETTCKCIMTAVIPKLPIGSPAGTSCDVESIEAKIHGMWKQDETNMNHQLRLKNGMTFDYNLRYGTLRRIQVGRGYVTDKGSIKC</sequence>
<proteinExistence type="predicted"/>
<organism evidence="2 3">
    <name type="scientific">Protomyces lactucae-debilis</name>
    <dbReference type="NCBI Taxonomy" id="2754530"/>
    <lineage>
        <taxon>Eukaryota</taxon>
        <taxon>Fungi</taxon>
        <taxon>Dikarya</taxon>
        <taxon>Ascomycota</taxon>
        <taxon>Taphrinomycotina</taxon>
        <taxon>Taphrinomycetes</taxon>
        <taxon>Taphrinales</taxon>
        <taxon>Protomycetaceae</taxon>
        <taxon>Protomyces</taxon>
    </lineage>
</organism>
<comment type="caution">
    <text evidence="2">The sequence shown here is derived from an EMBL/GenBank/DDBJ whole genome shotgun (WGS) entry which is preliminary data.</text>
</comment>
<accession>A0A1Y2EST6</accession>
<keyword evidence="3" id="KW-1185">Reference proteome</keyword>
<protein>
    <submittedName>
        <fullName evidence="2">Uncharacterized protein</fullName>
    </submittedName>
</protein>
<feature type="chain" id="PRO_5012282390" evidence="1">
    <location>
        <begin position="27"/>
        <end position="194"/>
    </location>
</feature>
<keyword evidence="1" id="KW-0732">Signal</keyword>